<dbReference type="AlphaFoldDB" id="A0A3Q9J044"/>
<dbReference type="KEGG" id="mlv:CVS47_00121"/>
<evidence type="ECO:0008006" key="5">
    <source>
        <dbReference type="Google" id="ProtNLM"/>
    </source>
</evidence>
<dbReference type="RefSeq" id="WP_127094346.1">
    <property type="nucleotide sequence ID" value="NZ_CP031423.1"/>
</dbReference>
<evidence type="ECO:0000256" key="2">
    <source>
        <dbReference type="SAM" id="SignalP"/>
    </source>
</evidence>
<keyword evidence="4" id="KW-1185">Reference proteome</keyword>
<proteinExistence type="predicted"/>
<sequence length="164" mass="16732">MTGLQRTRARVTGGVLAALPLALVMAACSAPEETEVAPTAAPTASPTVAVEVTPPPTRSDELARAEFVEAGPSGIPSGANVASGAIGDTPVSLEGACTGDRVEYALFSAATDQPRTELARGWMSCDEPFSQPVSIGDYRGVVQLSFVDADAVSSGWIRLLADAA</sequence>
<dbReference type="EMBL" id="CP031423">
    <property type="protein sequence ID" value="AZS35529.1"/>
    <property type="molecule type" value="Genomic_DNA"/>
</dbReference>
<evidence type="ECO:0000313" key="3">
    <source>
        <dbReference type="EMBL" id="AZS35529.1"/>
    </source>
</evidence>
<feature type="compositionally biased region" description="Low complexity" evidence="1">
    <location>
        <begin position="37"/>
        <end position="52"/>
    </location>
</feature>
<dbReference type="Proteomes" id="UP000276888">
    <property type="component" value="Chromosome"/>
</dbReference>
<keyword evidence="2" id="KW-0732">Signal</keyword>
<dbReference type="PROSITE" id="PS51257">
    <property type="entry name" value="PROKAR_LIPOPROTEIN"/>
    <property type="match status" value="1"/>
</dbReference>
<feature type="region of interest" description="Disordered" evidence="1">
    <location>
        <begin position="37"/>
        <end position="57"/>
    </location>
</feature>
<organism evidence="3 4">
    <name type="scientific">Microbacterium lemovicicum</name>
    <dbReference type="NCBI Taxonomy" id="1072463"/>
    <lineage>
        <taxon>Bacteria</taxon>
        <taxon>Bacillati</taxon>
        <taxon>Actinomycetota</taxon>
        <taxon>Actinomycetes</taxon>
        <taxon>Micrococcales</taxon>
        <taxon>Microbacteriaceae</taxon>
        <taxon>Microbacterium</taxon>
    </lineage>
</organism>
<accession>A0A3Q9J044</accession>
<feature type="chain" id="PRO_5039057185" description="Lipoprotein" evidence="2">
    <location>
        <begin position="27"/>
        <end position="164"/>
    </location>
</feature>
<reference evidence="3 4" key="1">
    <citation type="submission" date="2018-08" db="EMBL/GenBank/DDBJ databases">
        <title>Microbacterium lemovicicum sp. nov., a bacterium isolated from a natural uranium-rich soil.</title>
        <authorList>
            <person name="ORTET P."/>
        </authorList>
    </citation>
    <scope>NUCLEOTIDE SEQUENCE [LARGE SCALE GENOMIC DNA]</scope>
    <source>
        <strain evidence="3 4">Viu22</strain>
    </source>
</reference>
<name>A0A3Q9J044_9MICO</name>
<feature type="signal peptide" evidence="2">
    <location>
        <begin position="1"/>
        <end position="26"/>
    </location>
</feature>
<evidence type="ECO:0000256" key="1">
    <source>
        <dbReference type="SAM" id="MobiDB-lite"/>
    </source>
</evidence>
<protein>
    <recommendedName>
        <fullName evidence="5">Lipoprotein</fullName>
    </recommendedName>
</protein>
<gene>
    <name evidence="3" type="ORF">CVS47_00121</name>
</gene>
<evidence type="ECO:0000313" key="4">
    <source>
        <dbReference type="Proteomes" id="UP000276888"/>
    </source>
</evidence>